<feature type="compositionally biased region" description="Polar residues" evidence="1">
    <location>
        <begin position="109"/>
        <end position="127"/>
    </location>
</feature>
<dbReference type="EMBL" id="OZ035823">
    <property type="protein sequence ID" value="CAL1568838.1"/>
    <property type="molecule type" value="Genomic_DNA"/>
</dbReference>
<name>A0AAV2IXM2_KNICA</name>
<dbReference type="AlphaFoldDB" id="A0AAV2IXM2"/>
<feature type="region of interest" description="Disordered" evidence="1">
    <location>
        <begin position="34"/>
        <end position="127"/>
    </location>
</feature>
<evidence type="ECO:0000313" key="2">
    <source>
        <dbReference type="EMBL" id="CAL1568838.1"/>
    </source>
</evidence>
<evidence type="ECO:0000256" key="1">
    <source>
        <dbReference type="SAM" id="MobiDB-lite"/>
    </source>
</evidence>
<accession>A0AAV2IXM2</accession>
<proteinExistence type="predicted"/>
<dbReference type="Proteomes" id="UP001497482">
    <property type="component" value="Chromosome 1"/>
</dbReference>
<organism evidence="2 3">
    <name type="scientific">Knipowitschia caucasica</name>
    <name type="common">Caucasian dwarf goby</name>
    <name type="synonym">Pomatoschistus caucasicus</name>
    <dbReference type="NCBI Taxonomy" id="637954"/>
    <lineage>
        <taxon>Eukaryota</taxon>
        <taxon>Metazoa</taxon>
        <taxon>Chordata</taxon>
        <taxon>Craniata</taxon>
        <taxon>Vertebrata</taxon>
        <taxon>Euteleostomi</taxon>
        <taxon>Actinopterygii</taxon>
        <taxon>Neopterygii</taxon>
        <taxon>Teleostei</taxon>
        <taxon>Neoteleostei</taxon>
        <taxon>Acanthomorphata</taxon>
        <taxon>Gobiaria</taxon>
        <taxon>Gobiiformes</taxon>
        <taxon>Gobioidei</taxon>
        <taxon>Gobiidae</taxon>
        <taxon>Gobiinae</taxon>
        <taxon>Knipowitschia</taxon>
    </lineage>
</organism>
<keyword evidence="3" id="KW-1185">Reference proteome</keyword>
<gene>
    <name evidence="2" type="ORF">KC01_LOCUS1377</name>
</gene>
<feature type="compositionally biased region" description="Basic and acidic residues" evidence="1">
    <location>
        <begin position="46"/>
        <end position="55"/>
    </location>
</feature>
<evidence type="ECO:0000313" key="3">
    <source>
        <dbReference type="Proteomes" id="UP001497482"/>
    </source>
</evidence>
<feature type="compositionally biased region" description="Pro residues" evidence="1">
    <location>
        <begin position="63"/>
        <end position="72"/>
    </location>
</feature>
<protein>
    <submittedName>
        <fullName evidence="2">Uncharacterized protein</fullName>
    </submittedName>
</protein>
<sequence length="127" mass="12958">MSEGLGQHALTAALAPGQLMTTLEPAPHAGMALLAMGGKNSARRSLPKDDLEMKKQRLKPAAAPRPPGPASPPDLAAEQQLAHAPPGPKDTAPAGVIREPTRGQASHMHLSTTPGAGASTSVSQRRG</sequence>
<reference evidence="2 3" key="1">
    <citation type="submission" date="2024-04" db="EMBL/GenBank/DDBJ databases">
        <authorList>
            <person name="Waldvogel A.-M."/>
            <person name="Schoenle A."/>
        </authorList>
    </citation>
    <scope>NUCLEOTIDE SEQUENCE [LARGE SCALE GENOMIC DNA]</scope>
</reference>